<name>A0A323TE11_9BACI</name>
<dbReference type="RefSeq" id="WP_110609369.1">
    <property type="nucleotide sequence ID" value="NZ_PDOD01000002.1"/>
</dbReference>
<keyword evidence="2" id="KW-0813">Transport</keyword>
<feature type="transmembrane region" description="Helical" evidence="7">
    <location>
        <begin position="257"/>
        <end position="278"/>
    </location>
</feature>
<dbReference type="Proteomes" id="UP000248214">
    <property type="component" value="Unassembled WGS sequence"/>
</dbReference>
<evidence type="ECO:0000313" key="9">
    <source>
        <dbReference type="Proteomes" id="UP000248214"/>
    </source>
</evidence>
<evidence type="ECO:0000256" key="2">
    <source>
        <dbReference type="ARBA" id="ARBA00022448"/>
    </source>
</evidence>
<evidence type="ECO:0000256" key="3">
    <source>
        <dbReference type="ARBA" id="ARBA00022475"/>
    </source>
</evidence>
<feature type="transmembrane region" description="Helical" evidence="7">
    <location>
        <begin position="64"/>
        <end position="89"/>
    </location>
</feature>
<organism evidence="8 9">
    <name type="scientific">Salipaludibacillus keqinensis</name>
    <dbReference type="NCBI Taxonomy" id="2045207"/>
    <lineage>
        <taxon>Bacteria</taxon>
        <taxon>Bacillati</taxon>
        <taxon>Bacillota</taxon>
        <taxon>Bacilli</taxon>
        <taxon>Bacillales</taxon>
        <taxon>Bacillaceae</taxon>
    </lineage>
</organism>
<comment type="caution">
    <text evidence="8">The sequence shown here is derived from an EMBL/GenBank/DDBJ whole genome shotgun (WGS) entry which is preliminary data.</text>
</comment>
<feature type="transmembrane region" description="Helical" evidence="7">
    <location>
        <begin position="162"/>
        <end position="179"/>
    </location>
</feature>
<sequence>MNLITLLNPVLLLTTIAIAGFFISKRLVVTNHVKKFVSFIVINLALPGVVIQSVFNLVLDEQTWSLISTVFFMGFLLNIIGMLLGYGLTRAFNYSSFSSRQAAVLSGLGNTGFIGIPFLAIMLGGEAGAFAAFYDASSMMLVFSLGVMLLQPDKFKLYQMKSLFNMPFVTLLISVIMLSNDRSPINFVMDLSEILAGLSAPLAMIYIGLLIGEWDKKSFNLIKRDYSKFILVVVTTKVILLPFIALIILSFKDAPLIIKQVIIIQSGMPSFLLAIVLFENYKGNVQAAITVIIATVFLFLLVVPLIGYLSFYLL</sequence>
<dbReference type="GO" id="GO:0055085">
    <property type="term" value="P:transmembrane transport"/>
    <property type="evidence" value="ECO:0007669"/>
    <property type="project" value="InterPro"/>
</dbReference>
<keyword evidence="9" id="KW-1185">Reference proteome</keyword>
<feature type="transmembrane region" description="Helical" evidence="7">
    <location>
        <begin position="101"/>
        <end position="123"/>
    </location>
</feature>
<dbReference type="OrthoDB" id="401182at2"/>
<accession>A0A323TE11</accession>
<dbReference type="Pfam" id="PF03547">
    <property type="entry name" value="Mem_trans"/>
    <property type="match status" value="2"/>
</dbReference>
<dbReference type="PANTHER" id="PTHR36838">
    <property type="entry name" value="AUXIN EFFLUX CARRIER FAMILY PROTEIN"/>
    <property type="match status" value="1"/>
</dbReference>
<feature type="transmembrane region" description="Helical" evidence="7">
    <location>
        <begin position="229"/>
        <end position="251"/>
    </location>
</feature>
<comment type="subcellular location">
    <subcellularLocation>
        <location evidence="1">Membrane</location>
        <topology evidence="1">Multi-pass membrane protein</topology>
    </subcellularLocation>
</comment>
<evidence type="ECO:0008006" key="10">
    <source>
        <dbReference type="Google" id="ProtNLM"/>
    </source>
</evidence>
<reference evidence="8 9" key="1">
    <citation type="submission" date="2017-10" db="EMBL/GenBank/DDBJ databases">
        <title>Bacillus sp. nov., a halophilic bacterium isolated from a Keqin Lake.</title>
        <authorList>
            <person name="Wang H."/>
        </authorList>
    </citation>
    <scope>NUCLEOTIDE SEQUENCE [LARGE SCALE GENOMIC DNA]</scope>
    <source>
        <strain evidence="8 9">KQ-12</strain>
    </source>
</reference>
<dbReference type="GO" id="GO:0016020">
    <property type="term" value="C:membrane"/>
    <property type="evidence" value="ECO:0007669"/>
    <property type="project" value="UniProtKB-SubCell"/>
</dbReference>
<keyword evidence="3" id="KW-1003">Cell membrane</keyword>
<evidence type="ECO:0000256" key="6">
    <source>
        <dbReference type="ARBA" id="ARBA00023136"/>
    </source>
</evidence>
<evidence type="ECO:0000313" key="8">
    <source>
        <dbReference type="EMBL" id="PYZ93338.1"/>
    </source>
</evidence>
<keyword evidence="4 7" id="KW-0812">Transmembrane</keyword>
<feature type="transmembrane region" description="Helical" evidence="7">
    <location>
        <begin position="36"/>
        <end position="58"/>
    </location>
</feature>
<protein>
    <recommendedName>
        <fullName evidence="10">Transporter</fullName>
    </recommendedName>
</protein>
<feature type="transmembrane region" description="Helical" evidence="7">
    <location>
        <begin position="191"/>
        <end position="209"/>
    </location>
</feature>
<dbReference type="PANTHER" id="PTHR36838:SF1">
    <property type="entry name" value="SLR1864 PROTEIN"/>
    <property type="match status" value="1"/>
</dbReference>
<dbReference type="InterPro" id="IPR004776">
    <property type="entry name" value="Mem_transp_PIN-like"/>
</dbReference>
<gene>
    <name evidence="8" type="ORF">CR194_09095</name>
</gene>
<feature type="transmembrane region" description="Helical" evidence="7">
    <location>
        <begin position="129"/>
        <end position="150"/>
    </location>
</feature>
<evidence type="ECO:0000256" key="5">
    <source>
        <dbReference type="ARBA" id="ARBA00022989"/>
    </source>
</evidence>
<evidence type="ECO:0000256" key="7">
    <source>
        <dbReference type="SAM" id="Phobius"/>
    </source>
</evidence>
<proteinExistence type="predicted"/>
<feature type="transmembrane region" description="Helical" evidence="7">
    <location>
        <begin position="285"/>
        <end position="311"/>
    </location>
</feature>
<evidence type="ECO:0000256" key="1">
    <source>
        <dbReference type="ARBA" id="ARBA00004141"/>
    </source>
</evidence>
<dbReference type="AlphaFoldDB" id="A0A323TE11"/>
<keyword evidence="6 7" id="KW-0472">Membrane</keyword>
<keyword evidence="5 7" id="KW-1133">Transmembrane helix</keyword>
<evidence type="ECO:0000256" key="4">
    <source>
        <dbReference type="ARBA" id="ARBA00022692"/>
    </source>
</evidence>
<dbReference type="EMBL" id="PDOD01000002">
    <property type="protein sequence ID" value="PYZ93338.1"/>
    <property type="molecule type" value="Genomic_DNA"/>
</dbReference>
<feature type="transmembrane region" description="Helical" evidence="7">
    <location>
        <begin position="6"/>
        <end position="24"/>
    </location>
</feature>